<gene>
    <name evidence="1" type="ORF">BGX16_0524</name>
</gene>
<dbReference type="RefSeq" id="WP_100424662.1">
    <property type="nucleotide sequence ID" value="NZ_JAQXKX010000044.1"/>
</dbReference>
<dbReference type="PROSITE" id="PS51257">
    <property type="entry name" value="PROKAR_LIPOPROTEIN"/>
    <property type="match status" value="1"/>
</dbReference>
<comment type="caution">
    <text evidence="1">The sequence shown here is derived from an EMBL/GenBank/DDBJ whole genome shotgun (WGS) entry which is preliminary data.</text>
</comment>
<evidence type="ECO:0000313" key="2">
    <source>
        <dbReference type="Proteomes" id="UP000231134"/>
    </source>
</evidence>
<dbReference type="AlphaFoldDB" id="A0A2M9A4M6"/>
<name>A0A2M9A4M6_9BACT</name>
<organism evidence="1 2">
    <name type="scientific">Hallerella succinigenes</name>
    <dbReference type="NCBI Taxonomy" id="1896222"/>
    <lineage>
        <taxon>Bacteria</taxon>
        <taxon>Pseudomonadati</taxon>
        <taxon>Fibrobacterota</taxon>
        <taxon>Fibrobacteria</taxon>
        <taxon>Fibrobacterales</taxon>
        <taxon>Fibrobacteraceae</taxon>
        <taxon>Hallerella</taxon>
    </lineage>
</organism>
<evidence type="ECO:0000313" key="1">
    <source>
        <dbReference type="EMBL" id="PJJ40593.1"/>
    </source>
</evidence>
<dbReference type="OrthoDB" id="9813683at2"/>
<accession>A0A2M9A4M6</accession>
<proteinExistence type="predicted"/>
<protein>
    <recommendedName>
        <fullName evidence="3">Lipoprotein</fullName>
    </recommendedName>
</protein>
<evidence type="ECO:0008006" key="3">
    <source>
        <dbReference type="Google" id="ProtNLM"/>
    </source>
</evidence>
<sequence>MKKFLLLLTLAFLFGCAKKIPEFIPLSVNWYGFEGDVQAVNPSYKPAEIDSTLEEACLISMTRTLMEDKVIQEKSKNGKEFNVQYLGVAAKEGSALEFRGQCANPEDNTDFEKAILFFVPEKNCNLTARCEKGGKIQNLKIF</sequence>
<keyword evidence="2" id="KW-1185">Reference proteome</keyword>
<reference evidence="1 2" key="1">
    <citation type="submission" date="2017-11" db="EMBL/GenBank/DDBJ databases">
        <title>Animal gut microbial communities from fecal samples from Wisconsin, USA.</title>
        <authorList>
            <person name="Neumann A."/>
        </authorList>
    </citation>
    <scope>NUCLEOTIDE SEQUENCE [LARGE SCALE GENOMIC DNA]</scope>
    <source>
        <strain evidence="1 2">UWS3</strain>
    </source>
</reference>
<dbReference type="Proteomes" id="UP000231134">
    <property type="component" value="Unassembled WGS sequence"/>
</dbReference>
<dbReference type="EMBL" id="PGEX01000001">
    <property type="protein sequence ID" value="PJJ40593.1"/>
    <property type="molecule type" value="Genomic_DNA"/>
</dbReference>